<dbReference type="KEGG" id="tpal:117647172"/>
<evidence type="ECO:0000256" key="1">
    <source>
        <dbReference type="SAM" id="MobiDB-lite"/>
    </source>
</evidence>
<evidence type="ECO:0000313" key="3">
    <source>
        <dbReference type="Proteomes" id="UP000515158"/>
    </source>
</evidence>
<proteinExistence type="predicted"/>
<feature type="transmembrane region" description="Helical" evidence="2">
    <location>
        <begin position="12"/>
        <end position="34"/>
    </location>
</feature>
<keyword evidence="2" id="KW-0472">Membrane</keyword>
<dbReference type="GeneID" id="117647172"/>
<dbReference type="InParanoid" id="A0A6P8YWY0"/>
<protein>
    <submittedName>
        <fullName evidence="4">Uncharacterized protein LOC117647172 isoform X1</fullName>
    </submittedName>
</protein>
<evidence type="ECO:0000313" key="4">
    <source>
        <dbReference type="RefSeq" id="XP_034244648.1"/>
    </source>
</evidence>
<feature type="region of interest" description="Disordered" evidence="1">
    <location>
        <begin position="76"/>
        <end position="105"/>
    </location>
</feature>
<keyword evidence="2" id="KW-1133">Transmembrane helix</keyword>
<reference evidence="4" key="1">
    <citation type="submission" date="2025-08" db="UniProtKB">
        <authorList>
            <consortium name="RefSeq"/>
        </authorList>
    </citation>
    <scope>IDENTIFICATION</scope>
    <source>
        <tissue evidence="4">Total insect</tissue>
    </source>
</reference>
<dbReference type="Proteomes" id="UP000515158">
    <property type="component" value="Unplaced"/>
</dbReference>
<accession>A0A6P8YWY0</accession>
<dbReference type="AlphaFoldDB" id="A0A6P8YWY0"/>
<gene>
    <name evidence="4" type="primary">LOC117647172</name>
</gene>
<feature type="compositionally biased region" description="Polar residues" evidence="1">
    <location>
        <begin position="83"/>
        <end position="98"/>
    </location>
</feature>
<evidence type="ECO:0000256" key="2">
    <source>
        <dbReference type="SAM" id="Phobius"/>
    </source>
</evidence>
<organism evidence="4">
    <name type="scientific">Thrips palmi</name>
    <name type="common">Melon thrips</name>
    <dbReference type="NCBI Taxonomy" id="161013"/>
    <lineage>
        <taxon>Eukaryota</taxon>
        <taxon>Metazoa</taxon>
        <taxon>Ecdysozoa</taxon>
        <taxon>Arthropoda</taxon>
        <taxon>Hexapoda</taxon>
        <taxon>Insecta</taxon>
        <taxon>Pterygota</taxon>
        <taxon>Neoptera</taxon>
        <taxon>Paraneoptera</taxon>
        <taxon>Thysanoptera</taxon>
        <taxon>Terebrantia</taxon>
        <taxon>Thripoidea</taxon>
        <taxon>Thripidae</taxon>
        <taxon>Thrips</taxon>
    </lineage>
</organism>
<keyword evidence="3" id="KW-1185">Reference proteome</keyword>
<keyword evidence="2" id="KW-0812">Transmembrane</keyword>
<name>A0A6P8YWY0_THRPL</name>
<sequence length="105" mass="11652">MMCYWATQLETPWPVTFIRAAGSSSATVIIIPFARLKAKGRPPLSSGTRPKGLCVRRRLRRRVGAVRSAPRVTWTHRLAKPATRQSASTPPRNISSSLRGRATKQ</sequence>
<dbReference type="RefSeq" id="XP_034244648.1">
    <property type="nucleotide sequence ID" value="XM_034388757.1"/>
</dbReference>